<keyword evidence="4 10" id="KW-0547">Nucleotide-binding</keyword>
<protein>
    <recommendedName>
        <fullName evidence="10">Tyrosine--tRNA ligase</fullName>
        <ecNumber evidence="10">6.1.1.1</ecNumber>
    </recommendedName>
    <alternativeName>
        <fullName evidence="10">Tyrosyl-tRNA synthetase</fullName>
        <shortName evidence="10">TyrRS</shortName>
    </alternativeName>
</protein>
<gene>
    <name evidence="10" type="primary">tyrS</name>
    <name evidence="11" type="ORF">COV33_01345</name>
</gene>
<keyword evidence="8 10" id="KW-0030">Aminoacyl-tRNA synthetase</keyword>
<proteinExistence type="inferred from homology"/>
<dbReference type="SUPFAM" id="SSF55174">
    <property type="entry name" value="Alpha-L RNA-binding motif"/>
    <property type="match status" value="1"/>
</dbReference>
<comment type="function">
    <text evidence="10">Catalyzes the attachment of tyrosine to tRNA(Tyr) in a two-step reaction: tyrosine is first activated by ATP to form Tyr-AMP and then transferred to the acceptor end of tRNA(Tyr).</text>
</comment>
<evidence type="ECO:0000313" key="12">
    <source>
        <dbReference type="Proteomes" id="UP000230828"/>
    </source>
</evidence>
<dbReference type="Pfam" id="PF00579">
    <property type="entry name" value="tRNA-synt_1b"/>
    <property type="match status" value="1"/>
</dbReference>
<dbReference type="GO" id="GO:0004831">
    <property type="term" value="F:tyrosine-tRNA ligase activity"/>
    <property type="evidence" value="ECO:0007669"/>
    <property type="project" value="UniProtKB-UniRule"/>
</dbReference>
<keyword evidence="6" id="KW-0694">RNA-binding</keyword>
<dbReference type="Gene3D" id="3.10.290.10">
    <property type="entry name" value="RNA-binding S4 domain"/>
    <property type="match status" value="1"/>
</dbReference>
<dbReference type="GO" id="GO:0005524">
    <property type="term" value="F:ATP binding"/>
    <property type="evidence" value="ECO:0007669"/>
    <property type="project" value="UniProtKB-UniRule"/>
</dbReference>
<keyword evidence="2 10" id="KW-0963">Cytoplasm</keyword>
<dbReference type="HAMAP" id="MF_02007">
    <property type="entry name" value="Tyr_tRNA_synth_type2"/>
    <property type="match status" value="1"/>
</dbReference>
<dbReference type="Gene3D" id="3.40.50.620">
    <property type="entry name" value="HUPs"/>
    <property type="match status" value="1"/>
</dbReference>
<keyword evidence="3 10" id="KW-0436">Ligase</keyword>
<dbReference type="EC" id="6.1.1.1" evidence="10"/>
<dbReference type="EMBL" id="PCXM01000025">
    <property type="protein sequence ID" value="PIR40145.1"/>
    <property type="molecule type" value="Genomic_DNA"/>
</dbReference>
<dbReference type="FunFam" id="3.40.50.620:FF:000061">
    <property type="entry name" value="Tyrosine--tRNA ligase"/>
    <property type="match status" value="1"/>
</dbReference>
<dbReference type="GO" id="GO:0005829">
    <property type="term" value="C:cytosol"/>
    <property type="evidence" value="ECO:0007669"/>
    <property type="project" value="TreeGrafter"/>
</dbReference>
<evidence type="ECO:0000313" key="11">
    <source>
        <dbReference type="EMBL" id="PIR40145.1"/>
    </source>
</evidence>
<comment type="subcellular location">
    <subcellularLocation>
        <location evidence="10">Cytoplasm</location>
    </subcellularLocation>
</comment>
<evidence type="ECO:0000256" key="3">
    <source>
        <dbReference type="ARBA" id="ARBA00022598"/>
    </source>
</evidence>
<dbReference type="CDD" id="cd00805">
    <property type="entry name" value="TyrRS_core"/>
    <property type="match status" value="1"/>
</dbReference>
<dbReference type="InterPro" id="IPR024088">
    <property type="entry name" value="Tyr-tRNA-ligase_bac-type"/>
</dbReference>
<evidence type="ECO:0000256" key="5">
    <source>
        <dbReference type="ARBA" id="ARBA00022840"/>
    </source>
</evidence>
<comment type="caution">
    <text evidence="11">The sequence shown here is derived from an EMBL/GenBank/DDBJ whole genome shotgun (WGS) entry which is preliminary data.</text>
</comment>
<evidence type="ECO:0000256" key="9">
    <source>
        <dbReference type="ARBA" id="ARBA00048248"/>
    </source>
</evidence>
<name>A0A2H0R2T8_9BACT</name>
<keyword evidence="7 10" id="KW-0648">Protein biosynthesis</keyword>
<dbReference type="Gene3D" id="1.10.240.10">
    <property type="entry name" value="Tyrosyl-Transfer RNA Synthetase"/>
    <property type="match status" value="1"/>
</dbReference>
<dbReference type="PANTHER" id="PTHR11766">
    <property type="entry name" value="TYROSYL-TRNA SYNTHETASE"/>
    <property type="match status" value="1"/>
</dbReference>
<dbReference type="GO" id="GO:0003723">
    <property type="term" value="F:RNA binding"/>
    <property type="evidence" value="ECO:0007669"/>
    <property type="project" value="UniProtKB-KW"/>
</dbReference>
<dbReference type="NCBIfam" id="TIGR00234">
    <property type="entry name" value="tyrS"/>
    <property type="match status" value="1"/>
</dbReference>
<evidence type="ECO:0000256" key="1">
    <source>
        <dbReference type="ARBA" id="ARBA00011738"/>
    </source>
</evidence>
<sequence length="405" mass="46505">MFGANKTKIITDENKIDEVLTRGVEEVIVKEHLKERFCSGEKLRIKLGIDPTASDLHLGHAVPLRKLKQFQDLGHQIIFLIGDFTAKIGDPSGRDDARKVLSEKEVEENMKNYQKQAGKILDMKKVEIRYNSEWYKNLGYNFLFELTSKFTIARILERDDFKKRIKDDIDISMLEILYPLLQGYDSVALDADVEIGGTDQKFNLLMGRKVQRRYGKPEQDILTVPLLEGLDGVNKMSKSLNNYIGINEDSDNMFGKTMSISDSLVRKYFRLLTDLQEDEIDGMRKKVGMDFNPKNIKIKLAKEIVKMYHGEKEAKKAQENFERTFSKREFPEDAKVLKVLKTDKLIDVLVDNKIVESKSEFRRLILAGAVSDFPNKKISDSNEAVGGSERKIKVGKRVFVVLRLK</sequence>
<evidence type="ECO:0000256" key="8">
    <source>
        <dbReference type="ARBA" id="ARBA00023146"/>
    </source>
</evidence>
<organism evidence="11 12">
    <name type="scientific">Candidatus Zambryskibacteria bacterium CG10_big_fil_rev_8_21_14_0_10_34_34</name>
    <dbReference type="NCBI Taxonomy" id="1975114"/>
    <lineage>
        <taxon>Bacteria</taxon>
        <taxon>Candidatus Zambryskiibacteriota</taxon>
    </lineage>
</organism>
<evidence type="ECO:0000256" key="6">
    <source>
        <dbReference type="ARBA" id="ARBA00022884"/>
    </source>
</evidence>
<accession>A0A2H0R2T8</accession>
<evidence type="ECO:0000256" key="10">
    <source>
        <dbReference type="HAMAP-Rule" id="MF_02007"/>
    </source>
</evidence>
<evidence type="ECO:0000256" key="4">
    <source>
        <dbReference type="ARBA" id="ARBA00022741"/>
    </source>
</evidence>
<dbReference type="PANTHER" id="PTHR11766:SF1">
    <property type="entry name" value="TYROSINE--TRNA LIGASE"/>
    <property type="match status" value="1"/>
</dbReference>
<dbReference type="AlphaFoldDB" id="A0A2H0R2T8"/>
<evidence type="ECO:0000256" key="2">
    <source>
        <dbReference type="ARBA" id="ARBA00022490"/>
    </source>
</evidence>
<dbReference type="InterPro" id="IPR024108">
    <property type="entry name" value="Tyr-tRNA-ligase_bac_2"/>
</dbReference>
<reference evidence="11 12" key="1">
    <citation type="submission" date="2017-09" db="EMBL/GenBank/DDBJ databases">
        <title>Depth-based differentiation of microbial function through sediment-hosted aquifers and enrichment of novel symbionts in the deep terrestrial subsurface.</title>
        <authorList>
            <person name="Probst A.J."/>
            <person name="Ladd B."/>
            <person name="Jarett J.K."/>
            <person name="Geller-Mcgrath D.E."/>
            <person name="Sieber C.M."/>
            <person name="Emerson J.B."/>
            <person name="Anantharaman K."/>
            <person name="Thomas B.C."/>
            <person name="Malmstrom R."/>
            <person name="Stieglmeier M."/>
            <person name="Klingl A."/>
            <person name="Woyke T."/>
            <person name="Ryan C.M."/>
            <person name="Banfield J.F."/>
        </authorList>
    </citation>
    <scope>NUCLEOTIDE SEQUENCE [LARGE SCALE GENOMIC DNA]</scope>
    <source>
        <strain evidence="11">CG10_big_fil_rev_8_21_14_0_10_34_34</strain>
    </source>
</reference>
<comment type="similarity">
    <text evidence="10">Belongs to the class-I aminoacyl-tRNA synthetase family. TyrS type 2 subfamily.</text>
</comment>
<dbReference type="InterPro" id="IPR002307">
    <property type="entry name" value="Tyr-tRNA-ligase"/>
</dbReference>
<dbReference type="InterPro" id="IPR036986">
    <property type="entry name" value="S4_RNA-bd_sf"/>
</dbReference>
<dbReference type="InterPro" id="IPR002305">
    <property type="entry name" value="aa-tRNA-synth_Ic"/>
</dbReference>
<evidence type="ECO:0000256" key="7">
    <source>
        <dbReference type="ARBA" id="ARBA00022917"/>
    </source>
</evidence>
<dbReference type="Proteomes" id="UP000230828">
    <property type="component" value="Unassembled WGS sequence"/>
</dbReference>
<feature type="short sequence motif" description="'KMSKS' region" evidence="10">
    <location>
        <begin position="235"/>
        <end position="239"/>
    </location>
</feature>
<feature type="short sequence motif" description="'HIGH' region" evidence="10">
    <location>
        <begin position="51"/>
        <end position="60"/>
    </location>
</feature>
<dbReference type="PRINTS" id="PR01040">
    <property type="entry name" value="TRNASYNTHTYR"/>
</dbReference>
<dbReference type="GO" id="GO:0006437">
    <property type="term" value="P:tyrosyl-tRNA aminoacylation"/>
    <property type="evidence" value="ECO:0007669"/>
    <property type="project" value="UniProtKB-UniRule"/>
</dbReference>
<feature type="binding site" evidence="10">
    <location>
        <position position="238"/>
    </location>
    <ligand>
        <name>ATP</name>
        <dbReference type="ChEBI" id="CHEBI:30616"/>
    </ligand>
</feature>
<dbReference type="SUPFAM" id="SSF52374">
    <property type="entry name" value="Nucleotidylyl transferase"/>
    <property type="match status" value="1"/>
</dbReference>
<dbReference type="InterPro" id="IPR014729">
    <property type="entry name" value="Rossmann-like_a/b/a_fold"/>
</dbReference>
<comment type="catalytic activity">
    <reaction evidence="9 10">
        <text>tRNA(Tyr) + L-tyrosine + ATP = L-tyrosyl-tRNA(Tyr) + AMP + diphosphate + H(+)</text>
        <dbReference type="Rhea" id="RHEA:10220"/>
        <dbReference type="Rhea" id="RHEA-COMP:9706"/>
        <dbReference type="Rhea" id="RHEA-COMP:9707"/>
        <dbReference type="ChEBI" id="CHEBI:15378"/>
        <dbReference type="ChEBI" id="CHEBI:30616"/>
        <dbReference type="ChEBI" id="CHEBI:33019"/>
        <dbReference type="ChEBI" id="CHEBI:58315"/>
        <dbReference type="ChEBI" id="CHEBI:78442"/>
        <dbReference type="ChEBI" id="CHEBI:78536"/>
        <dbReference type="ChEBI" id="CHEBI:456215"/>
        <dbReference type="EC" id="6.1.1.1"/>
    </reaction>
</comment>
<dbReference type="FunFam" id="1.10.240.10:FF:000006">
    <property type="entry name" value="Tyrosine--tRNA ligase"/>
    <property type="match status" value="1"/>
</dbReference>
<keyword evidence="5 10" id="KW-0067">ATP-binding</keyword>
<comment type="subunit">
    <text evidence="1 10">Homodimer.</text>
</comment>